<sequence>MKPENLLCNGPETVKLADFGLAREIRSQPPYTDYVSTRWYRAPEVLLRSTNYNSPVDLFAVGCIMAELYTFRPLFPGSSEIDMVFKICSVLGTPSKSDWSEGYQLAAAMNFKFPQCSPVPLHTLIPNANHEGIQLILDLISWNPKHRPTAREALKRPYFKIIQAFKEFVHSETNDGDKLQDSSQCLEKMSARKQKLLSHNLQDIEELPPIQQTVVDLLNSHQIETNSDKFPNNHDHFNVQKKVEKSTSKSNNDLSGREYLNTDMQGNKETVLRLEDPLPNLVPTLNETVEISELHHRFIGNKIHAFSNTNDTISKTHQDIDLSDETNPFLTGSFQYPKSGSSVLKTKKPGSRFCPALETDGFLGDLDPQHSDSKPPLKKIIGTDKHRDDNSCRRHSQKNTNSLNKIFLSTSKFIRQYQPPPTFLNDRNLTKEVKQQNGPWFTNRVTRKRDSLDIDRFLDPPIVSNAKFGSIPSAASFYKSKARYFPGPVNNNLKESQNTILIVDKSIQHPTDSYKENHPSIQIYLDHPVHSHISNTRNMHNSLGNLSNKVNVSHGLPITQNAVRHLSDTELFSWSANNYNTQVDDKSLTKNICKTTQNTEKGYLAKTSDLDMDNKTGQQVDRFRSHMGVYGVGFLSGNKSGYFHPSTKAPTYFHSNPSSRTDWAAKYLKS</sequence>
<keyword evidence="1" id="KW-0723">Serine/threonine-protein kinase</keyword>
<protein>
    <recommendedName>
        <fullName evidence="7">Protein kinase domain-containing protein</fullName>
    </recommendedName>
</protein>
<feature type="region of interest" description="Disordered" evidence="6">
    <location>
        <begin position="364"/>
        <end position="399"/>
    </location>
</feature>
<proteinExistence type="predicted"/>
<keyword evidence="5" id="KW-0067">ATP-binding</keyword>
<feature type="compositionally biased region" description="Basic and acidic residues" evidence="6">
    <location>
        <begin position="367"/>
        <end position="392"/>
    </location>
</feature>
<feature type="domain" description="Protein kinase" evidence="7">
    <location>
        <begin position="1"/>
        <end position="159"/>
    </location>
</feature>
<dbReference type="GO" id="GO:0005524">
    <property type="term" value="F:ATP binding"/>
    <property type="evidence" value="ECO:0007669"/>
    <property type="project" value="UniProtKB-KW"/>
</dbReference>
<evidence type="ECO:0000313" key="9">
    <source>
        <dbReference type="Proteomes" id="UP001292079"/>
    </source>
</evidence>
<dbReference type="Proteomes" id="UP001292079">
    <property type="component" value="Unassembled WGS sequence"/>
</dbReference>
<dbReference type="Gene3D" id="1.10.510.10">
    <property type="entry name" value="Transferase(Phosphotransferase) domain 1"/>
    <property type="match status" value="1"/>
</dbReference>
<dbReference type="FunFam" id="1.10.510.10:FF:000624">
    <property type="entry name" value="Mitogen-activated protein kinase"/>
    <property type="match status" value="1"/>
</dbReference>
<reference evidence="8" key="2">
    <citation type="journal article" date="2023" name="Infect Dis Poverty">
        <title>Chromosome-scale genome of the human blood fluke Schistosoma mekongi and its implications for public health.</title>
        <authorList>
            <person name="Zhou M."/>
            <person name="Xu L."/>
            <person name="Xu D."/>
            <person name="Chen W."/>
            <person name="Khan J."/>
            <person name="Hu Y."/>
            <person name="Huang H."/>
            <person name="Wei H."/>
            <person name="Zhang Y."/>
            <person name="Chusongsang P."/>
            <person name="Tanasarnprasert K."/>
            <person name="Hu X."/>
            <person name="Limpanont Y."/>
            <person name="Lv Z."/>
        </authorList>
    </citation>
    <scope>NUCLEOTIDE SEQUENCE</scope>
    <source>
        <strain evidence="8">LV_2022a</strain>
    </source>
</reference>
<dbReference type="InterPro" id="IPR000719">
    <property type="entry name" value="Prot_kinase_dom"/>
</dbReference>
<dbReference type="Pfam" id="PF00069">
    <property type="entry name" value="Pkinase"/>
    <property type="match status" value="1"/>
</dbReference>
<dbReference type="SMART" id="SM00220">
    <property type="entry name" value="S_TKc"/>
    <property type="match status" value="1"/>
</dbReference>
<keyword evidence="4" id="KW-0418">Kinase</keyword>
<dbReference type="PROSITE" id="PS50011">
    <property type="entry name" value="PROTEIN_KINASE_DOM"/>
    <property type="match status" value="1"/>
</dbReference>
<evidence type="ECO:0000256" key="3">
    <source>
        <dbReference type="ARBA" id="ARBA00022741"/>
    </source>
</evidence>
<gene>
    <name evidence="8" type="ORF">MN116_001471</name>
</gene>
<evidence type="ECO:0000256" key="1">
    <source>
        <dbReference type="ARBA" id="ARBA00022527"/>
    </source>
</evidence>
<name>A0AAE1ZLS8_SCHME</name>
<reference evidence="8" key="1">
    <citation type="submission" date="2022-04" db="EMBL/GenBank/DDBJ databases">
        <authorList>
            <person name="Xu L."/>
            <person name="Lv Z."/>
        </authorList>
    </citation>
    <scope>NUCLEOTIDE SEQUENCE</scope>
    <source>
        <strain evidence="8">LV_2022a</strain>
    </source>
</reference>
<dbReference type="PANTHER" id="PTHR24055">
    <property type="entry name" value="MITOGEN-ACTIVATED PROTEIN KINASE"/>
    <property type="match status" value="1"/>
</dbReference>
<feature type="region of interest" description="Disordered" evidence="6">
    <location>
        <begin position="241"/>
        <end position="260"/>
    </location>
</feature>
<dbReference type="GO" id="GO:0004674">
    <property type="term" value="F:protein serine/threonine kinase activity"/>
    <property type="evidence" value="ECO:0007669"/>
    <property type="project" value="UniProtKB-KW"/>
</dbReference>
<keyword evidence="2" id="KW-0808">Transferase</keyword>
<organism evidence="8 9">
    <name type="scientific">Schistosoma mekongi</name>
    <name type="common">Parasitic worm</name>
    <dbReference type="NCBI Taxonomy" id="38744"/>
    <lineage>
        <taxon>Eukaryota</taxon>
        <taxon>Metazoa</taxon>
        <taxon>Spiralia</taxon>
        <taxon>Lophotrochozoa</taxon>
        <taxon>Platyhelminthes</taxon>
        <taxon>Trematoda</taxon>
        <taxon>Digenea</taxon>
        <taxon>Strigeidida</taxon>
        <taxon>Schistosomatoidea</taxon>
        <taxon>Schistosomatidae</taxon>
        <taxon>Schistosoma</taxon>
    </lineage>
</organism>
<evidence type="ECO:0000256" key="2">
    <source>
        <dbReference type="ARBA" id="ARBA00022679"/>
    </source>
</evidence>
<dbReference type="InterPro" id="IPR011009">
    <property type="entry name" value="Kinase-like_dom_sf"/>
</dbReference>
<comment type="caution">
    <text evidence="8">The sequence shown here is derived from an EMBL/GenBank/DDBJ whole genome shotgun (WGS) entry which is preliminary data.</text>
</comment>
<evidence type="ECO:0000313" key="8">
    <source>
        <dbReference type="EMBL" id="KAK4476265.1"/>
    </source>
</evidence>
<dbReference type="EMBL" id="JALJAT010000001">
    <property type="protein sequence ID" value="KAK4476265.1"/>
    <property type="molecule type" value="Genomic_DNA"/>
</dbReference>
<dbReference type="AlphaFoldDB" id="A0AAE1ZLS8"/>
<evidence type="ECO:0000256" key="6">
    <source>
        <dbReference type="SAM" id="MobiDB-lite"/>
    </source>
</evidence>
<dbReference type="SUPFAM" id="SSF56112">
    <property type="entry name" value="Protein kinase-like (PK-like)"/>
    <property type="match status" value="1"/>
</dbReference>
<evidence type="ECO:0000256" key="5">
    <source>
        <dbReference type="ARBA" id="ARBA00022840"/>
    </source>
</evidence>
<keyword evidence="3" id="KW-0547">Nucleotide-binding</keyword>
<evidence type="ECO:0000256" key="4">
    <source>
        <dbReference type="ARBA" id="ARBA00022777"/>
    </source>
</evidence>
<accession>A0AAE1ZLS8</accession>
<evidence type="ECO:0000259" key="7">
    <source>
        <dbReference type="PROSITE" id="PS50011"/>
    </source>
</evidence>
<dbReference type="InterPro" id="IPR050117">
    <property type="entry name" value="MAPK"/>
</dbReference>
<keyword evidence="9" id="KW-1185">Reference proteome</keyword>